<evidence type="ECO:0000313" key="2">
    <source>
        <dbReference type="Proteomes" id="UP001199106"/>
    </source>
</evidence>
<keyword evidence="2" id="KW-1185">Reference proteome</keyword>
<evidence type="ECO:0000313" key="1">
    <source>
        <dbReference type="EMBL" id="KAG9195200.1"/>
    </source>
</evidence>
<proteinExistence type="predicted"/>
<protein>
    <submittedName>
        <fullName evidence="1">Uncharacterized protein</fullName>
    </submittedName>
</protein>
<dbReference type="AlphaFoldDB" id="A0AAD4IIN7"/>
<organism evidence="1 2">
    <name type="scientific">Alternaria panax</name>
    <dbReference type="NCBI Taxonomy" id="48097"/>
    <lineage>
        <taxon>Eukaryota</taxon>
        <taxon>Fungi</taxon>
        <taxon>Dikarya</taxon>
        <taxon>Ascomycota</taxon>
        <taxon>Pezizomycotina</taxon>
        <taxon>Dothideomycetes</taxon>
        <taxon>Pleosporomycetidae</taxon>
        <taxon>Pleosporales</taxon>
        <taxon>Pleosporineae</taxon>
        <taxon>Pleosporaceae</taxon>
        <taxon>Alternaria</taxon>
        <taxon>Alternaria sect. Panax</taxon>
    </lineage>
</organism>
<accession>A0AAD4IIN7</accession>
<gene>
    <name evidence="1" type="ORF">G6011_00320</name>
</gene>
<dbReference type="Proteomes" id="UP001199106">
    <property type="component" value="Unassembled WGS sequence"/>
</dbReference>
<comment type="caution">
    <text evidence="1">The sequence shown here is derived from an EMBL/GenBank/DDBJ whole genome shotgun (WGS) entry which is preliminary data.</text>
</comment>
<reference evidence="1" key="1">
    <citation type="submission" date="2021-07" db="EMBL/GenBank/DDBJ databases">
        <title>Genome Resource of American Ginseng Black Spot Pathogen Alternaria panax.</title>
        <authorList>
            <person name="Qiu C."/>
            <person name="Wang W."/>
            <person name="Liu Z."/>
        </authorList>
    </citation>
    <scope>NUCLEOTIDE SEQUENCE</scope>
    <source>
        <strain evidence="1">BNCC115425</strain>
    </source>
</reference>
<sequence length="147" mass="16855">MISAFDYERTLQAKSLARMSNSLTSSDAGKMMFFLPPHIPSNLSVFEERKKTNADNWDVACAIWIRKWYGNGASPDEHLVEETVTRASADEAYLRLWRKALWPPQHNYEFDGDLFCPKIFDDNATAYGVPARDTDDEVELMAYHLLS</sequence>
<name>A0AAD4IIN7_9PLEO</name>
<dbReference type="EMBL" id="JAANER010000001">
    <property type="protein sequence ID" value="KAG9195200.1"/>
    <property type="molecule type" value="Genomic_DNA"/>
</dbReference>